<reference evidence="1 2" key="1">
    <citation type="journal article" date="2021" name="Hortic Res">
        <title>High-quality reference genome and annotation aids understanding of berry development for evergreen blueberry (Vaccinium darrowii).</title>
        <authorList>
            <person name="Yu J."/>
            <person name="Hulse-Kemp A.M."/>
            <person name="Babiker E."/>
            <person name="Staton M."/>
        </authorList>
    </citation>
    <scope>NUCLEOTIDE SEQUENCE [LARGE SCALE GENOMIC DNA]</scope>
    <source>
        <strain evidence="2">cv. NJ 8807/NJ 8810</strain>
        <tissue evidence="1">Young leaf</tissue>
    </source>
</reference>
<name>A0ACB7WYI2_9ERIC</name>
<comment type="caution">
    <text evidence="1">The sequence shown here is derived from an EMBL/GenBank/DDBJ whole genome shotgun (WGS) entry which is preliminary data.</text>
</comment>
<evidence type="ECO:0000313" key="2">
    <source>
        <dbReference type="Proteomes" id="UP000828048"/>
    </source>
</evidence>
<sequence>MKCLKKSSPKKKMIIMVPYPAQGHVTPMLQLATAFAHRGFQPVVVTPEFIHRKISHPQDQTNGISFLSIPDGLEEDAPRDFFAIEKAMENNMAAHLERLVRKLREEEEDEDGGDGNVVCVVVDLLSSYAIEVAERCGVPVAGFWPVMLAAYHLIAAIPQMIRTGLVSKTGNPQFKGPISIIPGQPKLGPDDLPWLIGTSAARVSRFKFWIRTLDRSRNLRWLLGNSSPKEEEQEYHDHVREIRLTNAFDHEEHSPFIFPVGPLSKHLLTCKKATFWEEDMTCLDWLDKQGASSVVYVSFGSWVSPIGEGKIRSLALALEASRRPFIWVLGLLWRKGLPKGYLERVSKRGKVVSWAPQMEVLRHEAVGCYLTHCGWNSTNEAIQCMKPLVCYPVAGDQFVNCAYIVEKWRIGVKIGGLGAKYVEEAFKKVIEDGKMKENLLRLNERIMGKESSLSSTANLTTFIDDLEKS</sequence>
<gene>
    <name evidence="1" type="ORF">Vadar_005025</name>
</gene>
<organism evidence="1 2">
    <name type="scientific">Vaccinium darrowii</name>
    <dbReference type="NCBI Taxonomy" id="229202"/>
    <lineage>
        <taxon>Eukaryota</taxon>
        <taxon>Viridiplantae</taxon>
        <taxon>Streptophyta</taxon>
        <taxon>Embryophyta</taxon>
        <taxon>Tracheophyta</taxon>
        <taxon>Spermatophyta</taxon>
        <taxon>Magnoliopsida</taxon>
        <taxon>eudicotyledons</taxon>
        <taxon>Gunneridae</taxon>
        <taxon>Pentapetalae</taxon>
        <taxon>asterids</taxon>
        <taxon>Ericales</taxon>
        <taxon>Ericaceae</taxon>
        <taxon>Vaccinioideae</taxon>
        <taxon>Vaccinieae</taxon>
        <taxon>Vaccinium</taxon>
    </lineage>
</organism>
<dbReference type="EMBL" id="CM037152">
    <property type="protein sequence ID" value="KAH7833310.1"/>
    <property type="molecule type" value="Genomic_DNA"/>
</dbReference>
<protein>
    <submittedName>
        <fullName evidence="1">Uncharacterized protein</fullName>
    </submittedName>
</protein>
<proteinExistence type="predicted"/>
<evidence type="ECO:0000313" key="1">
    <source>
        <dbReference type="EMBL" id="KAH7833310.1"/>
    </source>
</evidence>
<keyword evidence="2" id="KW-1185">Reference proteome</keyword>
<accession>A0ACB7WYI2</accession>
<dbReference type="Proteomes" id="UP000828048">
    <property type="component" value="Chromosome 2"/>
</dbReference>